<keyword evidence="2" id="KW-0449">Lipoprotein</keyword>
<dbReference type="Proteomes" id="UP000189369">
    <property type="component" value="Chromosome"/>
</dbReference>
<keyword evidence="2" id="KW-0564">Palmitate</keyword>
<evidence type="ECO:0000313" key="5">
    <source>
        <dbReference type="EMBL" id="AQS51362.1"/>
    </source>
</evidence>
<dbReference type="Pfam" id="PF02321">
    <property type="entry name" value="OEP"/>
    <property type="match status" value="2"/>
</dbReference>
<dbReference type="InterPro" id="IPR010131">
    <property type="entry name" value="MdtP/NodT-like"/>
</dbReference>
<dbReference type="EMBL" id="CP019697">
    <property type="protein sequence ID" value="AQS51362.1"/>
    <property type="molecule type" value="Genomic_DNA"/>
</dbReference>
<dbReference type="Gene3D" id="1.20.1600.10">
    <property type="entry name" value="Outer membrane efflux proteins (OEP)"/>
    <property type="match status" value="1"/>
</dbReference>
<dbReference type="NCBIfam" id="TIGR01845">
    <property type="entry name" value="outer_NodT"/>
    <property type="match status" value="1"/>
</dbReference>
<keyword evidence="2" id="KW-1134">Transmembrane beta strand</keyword>
<keyword evidence="2" id="KW-0812">Transmembrane</keyword>
<feature type="compositionally biased region" description="Low complexity" evidence="4">
    <location>
        <begin position="108"/>
        <end position="122"/>
    </location>
</feature>
<dbReference type="STRING" id="643674.PAEH1_06970"/>
<gene>
    <name evidence="5" type="ORF">PAEH1_06970</name>
</gene>
<keyword evidence="2" id="KW-0472">Membrane</keyword>
<evidence type="ECO:0000256" key="3">
    <source>
        <dbReference type="SAM" id="Coils"/>
    </source>
</evidence>
<dbReference type="OrthoDB" id="9770517at2"/>
<dbReference type="InterPro" id="IPR003423">
    <property type="entry name" value="OMP_efflux"/>
</dbReference>
<feature type="region of interest" description="Disordered" evidence="4">
    <location>
        <begin position="107"/>
        <end position="127"/>
    </location>
</feature>
<dbReference type="GO" id="GO:0005886">
    <property type="term" value="C:plasma membrane"/>
    <property type="evidence" value="ECO:0007669"/>
    <property type="project" value="UniProtKB-SubCell"/>
</dbReference>
<sequence length="461" mass="50266">MKKWAGVLLSLGAITGCAVGPDYQTIETPLSVDYASREQATDSAWFQIDPKHIPASQPWWQLFQEPTLNTWMSQLHSANLDLAQAEARYRQAQAALQQAQAGFFPTVGSQASSQRSGSGQTSPTDQYSLSANVSWELDVWGRVRRSVEAGTAQQQASAADTDAVRLSLESTLAQSYFQAKNIRASQQLYEQTIAAYERSLQMTRNRLEAGLISPADVAAAETQLENARTQALALERQWFLLRNAMAVLVGKAPAEFELTAEADLGVLPSVPVGLPAQLLVRRPDVIAAERRVAAANAQIGVATAAWFPNLTLSAQGGYRSGSWSDWISAPARFWSLGPALALTLFDGGARSARIREAEATYDVQAATYKKTALDALREVEDALVQTHGLRQEVQSQERVVAAAQQSLQLTRNQYEAGLIDYLSVVQVETNALSAQRALLNLQSELYISTIRLITALGGRWD</sequence>
<comment type="similarity">
    <text evidence="1 2">Belongs to the outer membrane factor (OMF) (TC 1.B.17) family.</text>
</comment>
<proteinExistence type="inferred from homology"/>
<dbReference type="PROSITE" id="PS51257">
    <property type="entry name" value="PROKAR_LIPOPROTEIN"/>
    <property type="match status" value="1"/>
</dbReference>
<dbReference type="SUPFAM" id="SSF56954">
    <property type="entry name" value="Outer membrane efflux proteins (OEP)"/>
    <property type="match status" value="1"/>
</dbReference>
<accession>A0A1U9K015</accession>
<keyword evidence="3" id="KW-0175">Coiled coil</keyword>
<name>A0A1U9K015_9BURK</name>
<organism evidence="5 6">
    <name type="scientific">Paenalcaligenes hominis</name>
    <dbReference type="NCBI Taxonomy" id="643674"/>
    <lineage>
        <taxon>Bacteria</taxon>
        <taxon>Pseudomonadati</taxon>
        <taxon>Pseudomonadota</taxon>
        <taxon>Betaproteobacteria</taxon>
        <taxon>Burkholderiales</taxon>
        <taxon>Alcaligenaceae</taxon>
        <taxon>Paenalcaligenes</taxon>
    </lineage>
</organism>
<dbReference type="PANTHER" id="PTHR30203:SF33">
    <property type="entry name" value="BLR4455 PROTEIN"/>
    <property type="match status" value="1"/>
</dbReference>
<evidence type="ECO:0000256" key="1">
    <source>
        <dbReference type="ARBA" id="ARBA00007613"/>
    </source>
</evidence>
<comment type="subcellular location">
    <subcellularLocation>
        <location evidence="2">Cell membrane</location>
        <topology evidence="2">Lipid-anchor</topology>
    </subcellularLocation>
</comment>
<dbReference type="GO" id="GO:0015562">
    <property type="term" value="F:efflux transmembrane transporter activity"/>
    <property type="evidence" value="ECO:0007669"/>
    <property type="project" value="InterPro"/>
</dbReference>
<feature type="coiled-coil region" evidence="3">
    <location>
        <begin position="68"/>
        <end position="102"/>
    </location>
</feature>
<protein>
    <submittedName>
        <fullName evidence="5">RND transporter</fullName>
    </submittedName>
</protein>
<dbReference type="AlphaFoldDB" id="A0A1U9K015"/>
<reference evidence="5 6" key="1">
    <citation type="submission" date="2017-01" db="EMBL/GenBank/DDBJ databases">
        <title>Complete Genome Sequence of Paenalcaligenes hominis, Isolated from a paraplegic Patient with neurogenic bladder.</title>
        <authorList>
            <person name="Mukhopadhyay R."/>
            <person name="Joaquin J."/>
            <person name="Hogue R."/>
            <person name="Kilaru A."/>
            <person name="Jospin G."/>
            <person name="Mars K."/>
            <person name="Eisen J.A."/>
            <person name="Chaturvedi V."/>
        </authorList>
    </citation>
    <scope>NUCLEOTIDE SEQUENCE [LARGE SCALE GENOMIC DNA]</scope>
    <source>
        <strain evidence="5 6">15S00501</strain>
    </source>
</reference>
<dbReference type="KEGG" id="phn:PAEH1_06970"/>
<evidence type="ECO:0000256" key="2">
    <source>
        <dbReference type="RuleBase" id="RU362097"/>
    </source>
</evidence>
<dbReference type="PANTHER" id="PTHR30203">
    <property type="entry name" value="OUTER MEMBRANE CATION EFFLUX PROTEIN"/>
    <property type="match status" value="1"/>
</dbReference>
<evidence type="ECO:0000256" key="4">
    <source>
        <dbReference type="SAM" id="MobiDB-lite"/>
    </source>
</evidence>
<dbReference type="Gene3D" id="2.20.200.10">
    <property type="entry name" value="Outer membrane efflux proteins (OEP)"/>
    <property type="match status" value="1"/>
</dbReference>
<evidence type="ECO:0000313" key="6">
    <source>
        <dbReference type="Proteomes" id="UP000189369"/>
    </source>
</evidence>